<reference evidence="3" key="1">
    <citation type="submission" date="2022-12" db="EMBL/GenBank/DDBJ databases">
        <title>New Phytohabitans aurantiacus sp. RD004123 nov., an actinomycete isolated from soil.</title>
        <authorList>
            <person name="Triningsih D.W."/>
            <person name="Harunari E."/>
            <person name="Igarashi Y."/>
        </authorList>
    </citation>
    <scope>NUCLEOTIDE SEQUENCE</scope>
    <source>
        <strain evidence="3">RD004123</strain>
    </source>
</reference>
<dbReference type="Proteomes" id="UP001144280">
    <property type="component" value="Unassembled WGS sequence"/>
</dbReference>
<feature type="compositionally biased region" description="Basic and acidic residues" evidence="1">
    <location>
        <begin position="239"/>
        <end position="249"/>
    </location>
</feature>
<name>A0ABQ5QZB7_9ACTN</name>
<keyword evidence="2" id="KW-1133">Transmembrane helix</keyword>
<evidence type="ECO:0000256" key="2">
    <source>
        <dbReference type="SAM" id="Phobius"/>
    </source>
</evidence>
<dbReference type="EMBL" id="BSDI01000029">
    <property type="protein sequence ID" value="GLH99898.1"/>
    <property type="molecule type" value="Genomic_DNA"/>
</dbReference>
<proteinExistence type="predicted"/>
<organism evidence="3 4">
    <name type="scientific">Phytohabitans aurantiacus</name>
    <dbReference type="NCBI Taxonomy" id="3016789"/>
    <lineage>
        <taxon>Bacteria</taxon>
        <taxon>Bacillati</taxon>
        <taxon>Actinomycetota</taxon>
        <taxon>Actinomycetes</taxon>
        <taxon>Micromonosporales</taxon>
        <taxon>Micromonosporaceae</taxon>
    </lineage>
</organism>
<evidence type="ECO:0000313" key="4">
    <source>
        <dbReference type="Proteomes" id="UP001144280"/>
    </source>
</evidence>
<evidence type="ECO:0000256" key="1">
    <source>
        <dbReference type="SAM" id="MobiDB-lite"/>
    </source>
</evidence>
<feature type="transmembrane region" description="Helical" evidence="2">
    <location>
        <begin position="41"/>
        <end position="60"/>
    </location>
</feature>
<dbReference type="RefSeq" id="WP_281899862.1">
    <property type="nucleotide sequence ID" value="NZ_BSDI01000029.1"/>
</dbReference>
<feature type="transmembrane region" description="Helical" evidence="2">
    <location>
        <begin position="7"/>
        <end position="29"/>
    </location>
</feature>
<gene>
    <name evidence="3" type="ORF">Pa4123_51740</name>
</gene>
<keyword evidence="2" id="KW-0812">Transmembrane</keyword>
<comment type="caution">
    <text evidence="3">The sequence shown here is derived from an EMBL/GenBank/DDBJ whole genome shotgun (WGS) entry which is preliminary data.</text>
</comment>
<accession>A0ABQ5QZB7</accession>
<feature type="compositionally biased region" description="Basic residues" evidence="1">
    <location>
        <begin position="216"/>
        <end position="238"/>
    </location>
</feature>
<keyword evidence="4" id="KW-1185">Reference proteome</keyword>
<sequence>MRRRSTALRWTTLLTGGAAAVGMVAVAIFANQAYTDGRLRWMWLAGALATAAAAVWVDAIRQRVPSRAVLAVTDSRGRPRLMHEATLAELGVHPNRFDTDDGPAPYLPRDDDAKIIAAVESLSVGVIVHGARLAGASRSLAHHARRLLPDHLLLIYRPDPDVTIAQLVAHAAGQPRGAAARWRAAVARRSRSRPGGPAGRRRAEILAAWAAHLRHRRDHAGHRHPGPGPRRRGAKKSRHSDSPRADVGV</sequence>
<evidence type="ECO:0000313" key="3">
    <source>
        <dbReference type="EMBL" id="GLH99898.1"/>
    </source>
</evidence>
<protein>
    <recommendedName>
        <fullName evidence="5">Integral membrane protein</fullName>
    </recommendedName>
</protein>
<evidence type="ECO:0008006" key="5">
    <source>
        <dbReference type="Google" id="ProtNLM"/>
    </source>
</evidence>
<keyword evidence="2" id="KW-0472">Membrane</keyword>
<feature type="region of interest" description="Disordered" evidence="1">
    <location>
        <begin position="216"/>
        <end position="249"/>
    </location>
</feature>